<dbReference type="EMBL" id="JAKGSG010000044">
    <property type="protein sequence ID" value="MCF4122500.1"/>
    <property type="molecule type" value="Genomic_DNA"/>
</dbReference>
<sequence length="356" mass="36749">MTLPVLWICGPPGVGKSTVAWALCEELGPHVAYVDIDQLGICYPEPPDDPGRHRLQARNLAAVVDGYRAAGASAVVVSGVVDPVRGPDADLLPGADLSVVRLRADGTVLAARLERRGSADLVESALAEAAGVERTSWAAHVVDTTTAAVPAVVADIRSAVPSWPGASAPGPAPVAPTPADLDVLWLCGPTGVGKSTVGFPAYLRLLGSGARVAYLDLDQVAFCPRLPGDPGGHENRARIAAAIAAGFAAVGAWRLVVVGQVDDDALGAYDAAFAPHRRTLVRLHVRPDELTARILSRRDGGSWAQPGDPLRDRSVEHLLAVAAEAASTRLGPGHVVDTTGRSADEVAEEVAALVLG</sequence>
<evidence type="ECO:0000313" key="1">
    <source>
        <dbReference type="EMBL" id="MCF4122500.1"/>
    </source>
</evidence>
<dbReference type="Gene3D" id="3.40.50.300">
    <property type="entry name" value="P-loop containing nucleotide triphosphate hydrolases"/>
    <property type="match status" value="2"/>
</dbReference>
<comment type="caution">
    <text evidence="1">The sequence shown here is derived from an EMBL/GenBank/DDBJ whole genome shotgun (WGS) entry which is preliminary data.</text>
</comment>
<dbReference type="Proteomes" id="UP001165405">
    <property type="component" value="Unassembled WGS sequence"/>
</dbReference>
<dbReference type="Pfam" id="PF13238">
    <property type="entry name" value="AAA_18"/>
    <property type="match status" value="1"/>
</dbReference>
<proteinExistence type="predicted"/>
<evidence type="ECO:0000313" key="2">
    <source>
        <dbReference type="Proteomes" id="UP001165405"/>
    </source>
</evidence>
<keyword evidence="2" id="KW-1185">Reference proteome</keyword>
<protein>
    <submittedName>
        <fullName evidence="1">AAA family ATPase</fullName>
    </submittedName>
</protein>
<organism evidence="1 2">
    <name type="scientific">Antribacter soli</name>
    <dbReference type="NCBI Taxonomy" id="2910976"/>
    <lineage>
        <taxon>Bacteria</taxon>
        <taxon>Bacillati</taxon>
        <taxon>Actinomycetota</taxon>
        <taxon>Actinomycetes</taxon>
        <taxon>Micrococcales</taxon>
        <taxon>Promicromonosporaceae</taxon>
        <taxon>Antribacter</taxon>
    </lineage>
</organism>
<gene>
    <name evidence="1" type="ORF">L1785_16095</name>
</gene>
<reference evidence="1" key="1">
    <citation type="submission" date="2022-01" db="EMBL/GenBank/DDBJ databases">
        <title>Antribacter sp. nov., isolated from Guizhou of China.</title>
        <authorList>
            <person name="Chengliang C."/>
            <person name="Ya Z."/>
        </authorList>
    </citation>
    <scope>NUCLEOTIDE SEQUENCE</scope>
    <source>
        <strain evidence="1">KLBMP 9083</strain>
    </source>
</reference>
<dbReference type="InterPro" id="IPR027417">
    <property type="entry name" value="P-loop_NTPase"/>
</dbReference>
<dbReference type="SUPFAM" id="SSF52540">
    <property type="entry name" value="P-loop containing nucleoside triphosphate hydrolases"/>
    <property type="match status" value="2"/>
</dbReference>
<accession>A0AA41QFH4</accession>
<dbReference type="RefSeq" id="WP_236090300.1">
    <property type="nucleotide sequence ID" value="NZ_JAKGSG010000044.1"/>
</dbReference>
<dbReference type="AlphaFoldDB" id="A0AA41QFH4"/>
<name>A0AA41QFH4_9MICO</name>